<dbReference type="AlphaFoldDB" id="A0A1G6U242"/>
<dbReference type="PRINTS" id="PR00738">
    <property type="entry name" value="GLHYDRLASE20"/>
</dbReference>
<dbReference type="InterPro" id="IPR017853">
    <property type="entry name" value="GH"/>
</dbReference>
<dbReference type="GO" id="GO:0016020">
    <property type="term" value="C:membrane"/>
    <property type="evidence" value="ECO:0007669"/>
    <property type="project" value="TreeGrafter"/>
</dbReference>
<sequence length="553" mass="62579">MAHKTQSFIMRVILCFVACLTMLSLRSQEISIIPQPKSVVVKSGSFILSRTTPVVAPSKDDKNIAALLNTYLKSYYGFSLPVVSKGSKGILLMTKSASGDGYTLEATPASIRISGNSAAGTFYGTQSLIQLLPVEKSNTLSIPAVSITDAPDVAYRGLMLDVGRHYFPVDFVKKYIDYIALHKMNYFHWHLTEDQGWRIEIKKYPRLTEVGAWRNGTIVGNFPGKGNDNKRYGGFYTQAEVKDIVAYAAKRYITVIPEIEMPGHGGGAIAAYPYLSCFPDKPTFDYFPKQSTWSGDKAGKQVQQAWGVYEDVFCAGKESTFKFLEDVLNEVLPLFPSKYVHIGGDECPKKNWEKCPLCQKRIQELGIKGNKEHSPEHYLQSYFIQRMEKFINSKGKNIIGWDEILEGGLAPNATVMSWRGEKGGITAARQKHQVIMTPNNYVYFDYQQSPKEDSVTITNNRSSLPIEKVYNWKVVPDSLTADERPLIWGGQANLWTEYISNPKKAEYMLFPRMSALSEALWKPVQDRNYDDFKKRLETQKKRYDLWGANYFGK</sequence>
<evidence type="ECO:0000313" key="9">
    <source>
        <dbReference type="EMBL" id="SDD35409.1"/>
    </source>
</evidence>
<evidence type="ECO:0000256" key="3">
    <source>
        <dbReference type="ARBA" id="ARBA00012663"/>
    </source>
</evidence>
<dbReference type="SUPFAM" id="SSF55545">
    <property type="entry name" value="beta-N-acetylhexosaminidase-like domain"/>
    <property type="match status" value="1"/>
</dbReference>
<dbReference type="GO" id="GO:0004563">
    <property type="term" value="F:beta-N-acetylhexosaminidase activity"/>
    <property type="evidence" value="ECO:0007669"/>
    <property type="project" value="UniProtKB-EC"/>
</dbReference>
<dbReference type="GO" id="GO:0005975">
    <property type="term" value="P:carbohydrate metabolic process"/>
    <property type="evidence" value="ECO:0007669"/>
    <property type="project" value="InterPro"/>
</dbReference>
<dbReference type="InterPro" id="IPR015882">
    <property type="entry name" value="HEX_bac_N"/>
</dbReference>
<evidence type="ECO:0000256" key="4">
    <source>
        <dbReference type="ARBA" id="ARBA00022801"/>
    </source>
</evidence>
<evidence type="ECO:0000259" key="8">
    <source>
        <dbReference type="Pfam" id="PF02838"/>
    </source>
</evidence>
<keyword evidence="10" id="KW-1185">Reference proteome</keyword>
<dbReference type="Proteomes" id="UP000198757">
    <property type="component" value="Unassembled WGS sequence"/>
</dbReference>
<dbReference type="InterPro" id="IPR029018">
    <property type="entry name" value="Hex-like_dom2"/>
</dbReference>
<dbReference type="Pfam" id="PF00728">
    <property type="entry name" value="Glyco_hydro_20"/>
    <property type="match status" value="1"/>
</dbReference>
<dbReference type="Pfam" id="PF02838">
    <property type="entry name" value="Glyco_hydro_20b"/>
    <property type="match status" value="1"/>
</dbReference>
<evidence type="ECO:0000256" key="1">
    <source>
        <dbReference type="ARBA" id="ARBA00001231"/>
    </source>
</evidence>
<dbReference type="EMBL" id="FMZO01000008">
    <property type="protein sequence ID" value="SDD35409.1"/>
    <property type="molecule type" value="Genomic_DNA"/>
</dbReference>
<dbReference type="STRING" id="1285928.SAMN04487894_108119"/>
<comment type="similarity">
    <text evidence="2">Belongs to the glycosyl hydrolase 20 family.</text>
</comment>
<name>A0A1G6U242_NIADE</name>
<keyword evidence="4" id="KW-0378">Hydrolase</keyword>
<accession>A0A1G6U242</accession>
<comment type="catalytic activity">
    <reaction evidence="1">
        <text>Hydrolysis of terminal non-reducing N-acetyl-D-hexosamine residues in N-acetyl-beta-D-hexosaminides.</text>
        <dbReference type="EC" id="3.2.1.52"/>
    </reaction>
</comment>
<dbReference type="InterPro" id="IPR015883">
    <property type="entry name" value="Glyco_hydro_20_cat"/>
</dbReference>
<dbReference type="PIRSF" id="PIRSF001093">
    <property type="entry name" value="B-hxosamndse_ab_euk"/>
    <property type="match status" value="1"/>
</dbReference>
<reference evidence="10" key="1">
    <citation type="submission" date="2016-10" db="EMBL/GenBank/DDBJ databases">
        <authorList>
            <person name="Varghese N."/>
            <person name="Submissions S."/>
        </authorList>
    </citation>
    <scope>NUCLEOTIDE SEQUENCE [LARGE SCALE GENOMIC DNA]</scope>
    <source>
        <strain evidence="10">DSM 25811 / CCM 8410 / LMG 26954 / E90</strain>
    </source>
</reference>
<dbReference type="InterPro" id="IPR025705">
    <property type="entry name" value="Beta_hexosaminidase_sua/sub"/>
</dbReference>
<dbReference type="CDD" id="cd06563">
    <property type="entry name" value="GH20_chitobiase-like"/>
    <property type="match status" value="1"/>
</dbReference>
<dbReference type="PANTHER" id="PTHR22600:SF57">
    <property type="entry name" value="BETA-N-ACETYLHEXOSAMINIDASE"/>
    <property type="match status" value="1"/>
</dbReference>
<dbReference type="SUPFAM" id="SSF51445">
    <property type="entry name" value="(Trans)glycosidases"/>
    <property type="match status" value="1"/>
</dbReference>
<dbReference type="PANTHER" id="PTHR22600">
    <property type="entry name" value="BETA-HEXOSAMINIDASE"/>
    <property type="match status" value="1"/>
</dbReference>
<evidence type="ECO:0000256" key="2">
    <source>
        <dbReference type="ARBA" id="ARBA00006285"/>
    </source>
</evidence>
<proteinExistence type="inferred from homology"/>
<gene>
    <name evidence="9" type="ORF">SAMN04487894_108119</name>
</gene>
<feature type="domain" description="Beta-hexosaminidase bacterial type N-terminal" evidence="8">
    <location>
        <begin position="30"/>
        <end position="150"/>
    </location>
</feature>
<organism evidence="9 10">
    <name type="scientific">Niabella drilacis (strain DSM 25811 / CCM 8410 / CCUG 62505 / LMG 26954 / E90)</name>
    <dbReference type="NCBI Taxonomy" id="1285928"/>
    <lineage>
        <taxon>Bacteria</taxon>
        <taxon>Pseudomonadati</taxon>
        <taxon>Bacteroidota</taxon>
        <taxon>Chitinophagia</taxon>
        <taxon>Chitinophagales</taxon>
        <taxon>Chitinophagaceae</taxon>
        <taxon>Niabella</taxon>
    </lineage>
</organism>
<keyword evidence="5" id="KW-0326">Glycosidase</keyword>
<evidence type="ECO:0000313" key="10">
    <source>
        <dbReference type="Proteomes" id="UP000198757"/>
    </source>
</evidence>
<protein>
    <recommendedName>
        <fullName evidence="3">beta-N-acetylhexosaminidase</fullName>
        <ecNumber evidence="3">3.2.1.52</ecNumber>
    </recommendedName>
</protein>
<evidence type="ECO:0000259" key="7">
    <source>
        <dbReference type="Pfam" id="PF00728"/>
    </source>
</evidence>
<evidence type="ECO:0000256" key="5">
    <source>
        <dbReference type="ARBA" id="ARBA00023295"/>
    </source>
</evidence>
<dbReference type="Gene3D" id="3.20.20.80">
    <property type="entry name" value="Glycosidases"/>
    <property type="match status" value="1"/>
</dbReference>
<dbReference type="GO" id="GO:0030203">
    <property type="term" value="P:glycosaminoglycan metabolic process"/>
    <property type="evidence" value="ECO:0007669"/>
    <property type="project" value="TreeGrafter"/>
</dbReference>
<feature type="domain" description="Glycoside hydrolase family 20 catalytic" evidence="7">
    <location>
        <begin position="154"/>
        <end position="523"/>
    </location>
</feature>
<evidence type="ECO:0000256" key="6">
    <source>
        <dbReference type="PIRSR" id="PIRSR625705-1"/>
    </source>
</evidence>
<dbReference type="Gene3D" id="3.30.379.10">
    <property type="entry name" value="Chitobiase/beta-hexosaminidase domain 2-like"/>
    <property type="match status" value="1"/>
</dbReference>
<feature type="active site" description="Proton donor" evidence="6">
    <location>
        <position position="346"/>
    </location>
</feature>
<dbReference type="EC" id="3.2.1.52" evidence="3"/>